<accession>A0AAW0GM96</accession>
<dbReference type="Gene3D" id="3.30.530.20">
    <property type="match status" value="1"/>
</dbReference>
<evidence type="ECO:0000313" key="2">
    <source>
        <dbReference type="EMBL" id="KAK7693757.1"/>
    </source>
</evidence>
<proteinExistence type="predicted"/>
<dbReference type="Pfam" id="PF11274">
    <property type="entry name" value="DUF3074"/>
    <property type="match status" value="1"/>
</dbReference>
<reference evidence="2 3" key="1">
    <citation type="submission" date="2022-09" db="EMBL/GenBank/DDBJ databases">
        <authorList>
            <person name="Palmer J.M."/>
        </authorList>
    </citation>
    <scope>NUCLEOTIDE SEQUENCE [LARGE SCALE GENOMIC DNA]</scope>
    <source>
        <strain evidence="2 3">DSM 7382</strain>
    </source>
</reference>
<dbReference type="InterPro" id="IPR023393">
    <property type="entry name" value="START-like_dom_sf"/>
</dbReference>
<evidence type="ECO:0000259" key="1">
    <source>
        <dbReference type="Pfam" id="PF11274"/>
    </source>
</evidence>
<dbReference type="PANTHER" id="PTHR40370">
    <property type="entry name" value="EXPRESSED PROTEIN"/>
    <property type="match status" value="1"/>
</dbReference>
<dbReference type="EMBL" id="JASBNA010000003">
    <property type="protein sequence ID" value="KAK7693757.1"/>
    <property type="molecule type" value="Genomic_DNA"/>
</dbReference>
<organism evidence="2 3">
    <name type="scientific">Cerrena zonata</name>
    <dbReference type="NCBI Taxonomy" id="2478898"/>
    <lineage>
        <taxon>Eukaryota</taxon>
        <taxon>Fungi</taxon>
        <taxon>Dikarya</taxon>
        <taxon>Basidiomycota</taxon>
        <taxon>Agaricomycotina</taxon>
        <taxon>Agaricomycetes</taxon>
        <taxon>Polyporales</taxon>
        <taxon>Cerrenaceae</taxon>
        <taxon>Cerrena</taxon>
    </lineage>
</organism>
<feature type="domain" description="DUF3074" evidence="1">
    <location>
        <begin position="62"/>
        <end position="224"/>
    </location>
</feature>
<protein>
    <recommendedName>
        <fullName evidence="1">DUF3074 domain-containing protein</fullName>
    </recommendedName>
</protein>
<dbReference type="InterPro" id="IPR024500">
    <property type="entry name" value="DUF3074"/>
</dbReference>
<gene>
    <name evidence="2" type="ORF">QCA50_003329</name>
</gene>
<dbReference type="AlphaFoldDB" id="A0AAW0GM96"/>
<sequence length="232" mass="26054">MSDEFELTVTPLKVSEIPSEDAILKAGRAILESTSSWKEGKTYHHNVKTLSRGKGPKDGANWHCRVSKHTKDDATFEEFWGKLGENKAENEKEFIHVIKKVTLVKKLSETQSIWTLYYTFPPPVSPRVFTVLQTTLLEPDPHRTGLVISIPIDLSDDPELAKLEEHGVKGRYTSVERLSESEDGTVEWHMATSSTPGGSIPTFVTERSMPGQIAQDVPHFLKWLKSTRQAQG</sequence>
<dbReference type="PANTHER" id="PTHR40370:SF1">
    <property type="entry name" value="DUF3074 DOMAIN-CONTAINING PROTEIN"/>
    <property type="match status" value="1"/>
</dbReference>
<dbReference type="SUPFAM" id="SSF55961">
    <property type="entry name" value="Bet v1-like"/>
    <property type="match status" value="1"/>
</dbReference>
<name>A0AAW0GM96_9APHY</name>
<evidence type="ECO:0000313" key="3">
    <source>
        <dbReference type="Proteomes" id="UP001385951"/>
    </source>
</evidence>
<keyword evidence="3" id="KW-1185">Reference proteome</keyword>
<comment type="caution">
    <text evidence="2">The sequence shown here is derived from an EMBL/GenBank/DDBJ whole genome shotgun (WGS) entry which is preliminary data.</text>
</comment>
<dbReference type="Proteomes" id="UP001385951">
    <property type="component" value="Unassembled WGS sequence"/>
</dbReference>